<dbReference type="NCBIfam" id="NF003013">
    <property type="entry name" value="PRK03846.1"/>
    <property type="match status" value="1"/>
</dbReference>
<evidence type="ECO:0000256" key="13">
    <source>
        <dbReference type="ARBA" id="ARBA00031464"/>
    </source>
</evidence>
<evidence type="ECO:0000256" key="5">
    <source>
        <dbReference type="ARBA" id="ARBA00012121"/>
    </source>
</evidence>
<dbReference type="GO" id="GO:0004020">
    <property type="term" value="F:adenylylsulfate kinase activity"/>
    <property type="evidence" value="ECO:0007669"/>
    <property type="project" value="UniProtKB-UniRule"/>
</dbReference>
<dbReference type="GO" id="GO:0005524">
    <property type="term" value="F:ATP binding"/>
    <property type="evidence" value="ECO:0007669"/>
    <property type="project" value="UniProtKB-UniRule"/>
</dbReference>
<feature type="active site" description="Phosphoserine intermediate" evidence="14">
    <location>
        <position position="106"/>
    </location>
</feature>
<evidence type="ECO:0000256" key="9">
    <source>
        <dbReference type="ARBA" id="ARBA00022777"/>
    </source>
</evidence>
<keyword evidence="9 14" id="KW-0418">Kinase</keyword>
<gene>
    <name evidence="14 18" type="primary">cysC</name>
    <name evidence="18" type="ORF">G5B91_23490</name>
    <name evidence="17" type="ORF">I5I61_23340</name>
</gene>
<protein>
    <recommendedName>
        <fullName evidence="6 14">Adenylyl-sulfate kinase</fullName>
        <ecNumber evidence="5 14">2.7.1.25</ecNumber>
    </recommendedName>
    <alternativeName>
        <fullName evidence="12 14">APS kinase</fullName>
    </alternativeName>
    <alternativeName>
        <fullName evidence="13 14">ATP adenosine-5'-phosphosulfate 3'-phosphotransferase</fullName>
    </alternativeName>
    <alternativeName>
        <fullName evidence="11 14">Adenosine-5'-phosphosulfate kinase</fullName>
    </alternativeName>
</protein>
<dbReference type="InterPro" id="IPR027417">
    <property type="entry name" value="P-loop_NTPase"/>
</dbReference>
<reference evidence="17 20" key="2">
    <citation type="submission" date="2020-11" db="EMBL/GenBank/DDBJ databases">
        <title>Enhanced detection system for hospital associated transmission using whole genome sequencing surveillance.</title>
        <authorList>
            <person name="Harrison L.H."/>
            <person name="Van Tyne D."/>
            <person name="Marsh J.W."/>
            <person name="Griffith M.P."/>
            <person name="Snyder D.J."/>
            <person name="Cooper V.S."/>
            <person name="Mustapha M."/>
        </authorList>
    </citation>
    <scope>NUCLEOTIDE SEQUENCE [LARGE SCALE GENOMIC DNA]</scope>
    <source>
        <strain evidence="17 20">PSA00705</strain>
    </source>
</reference>
<comment type="similarity">
    <text evidence="4 14 15">Belongs to the APS kinase family.</text>
</comment>
<evidence type="ECO:0000256" key="15">
    <source>
        <dbReference type="RuleBase" id="RU004347"/>
    </source>
</evidence>
<dbReference type="CDD" id="cd02027">
    <property type="entry name" value="APSK"/>
    <property type="match status" value="1"/>
</dbReference>
<dbReference type="RefSeq" id="WP_024767048.1">
    <property type="nucleotide sequence ID" value="NZ_CP049140.1"/>
</dbReference>
<dbReference type="EC" id="2.7.1.25" evidence="5 14"/>
<sequence>MGRNAHWPSQTVDCAGRAGLKAQRPCLVWLTGLSGSGKSTLADALEQRLHASGRHTYLLDGDHLRQGLNRDLGFSAEDRCENIRRVGEVGALMVDAGLITIAAFISPFRADRDRVRKLLPERFVEVHVSTPLKVCEERDPKGLYRKARAGELKEFTGIDSPFEAPLAAQVSIDTSVLSVEESVDRICDYMAAAGYIESVCAAPVERDVHEL</sequence>
<dbReference type="AlphaFoldDB" id="A0A6G6J1E8"/>
<name>A0A6G6J1E8_PSENT</name>
<accession>A0A6G6J1E8</accession>
<dbReference type="Gene3D" id="3.40.50.300">
    <property type="entry name" value="P-loop containing nucleotide triphosphate hydrolases"/>
    <property type="match status" value="1"/>
</dbReference>
<dbReference type="EMBL" id="JADTFC010000073">
    <property type="protein sequence ID" value="MBG6290400.1"/>
    <property type="molecule type" value="Genomic_DNA"/>
</dbReference>
<evidence type="ECO:0000256" key="10">
    <source>
        <dbReference type="ARBA" id="ARBA00022840"/>
    </source>
</evidence>
<evidence type="ECO:0000256" key="1">
    <source>
        <dbReference type="ARBA" id="ARBA00001823"/>
    </source>
</evidence>
<dbReference type="Proteomes" id="UP000608450">
    <property type="component" value="Unassembled WGS sequence"/>
</dbReference>
<proteinExistence type="inferred from homology"/>
<dbReference type="NCBIfam" id="TIGR00455">
    <property type="entry name" value="apsK"/>
    <property type="match status" value="1"/>
</dbReference>
<dbReference type="EMBL" id="CP049140">
    <property type="protein sequence ID" value="QIE89064.1"/>
    <property type="molecule type" value="Genomic_DNA"/>
</dbReference>
<organism evidence="18 19">
    <name type="scientific">Pseudomonas nitroreducens</name>
    <dbReference type="NCBI Taxonomy" id="46680"/>
    <lineage>
        <taxon>Bacteria</taxon>
        <taxon>Pseudomonadati</taxon>
        <taxon>Pseudomonadota</taxon>
        <taxon>Gammaproteobacteria</taxon>
        <taxon>Pseudomonadales</taxon>
        <taxon>Pseudomonadaceae</taxon>
        <taxon>Pseudomonas</taxon>
    </lineage>
</organism>
<evidence type="ECO:0000256" key="8">
    <source>
        <dbReference type="ARBA" id="ARBA00022741"/>
    </source>
</evidence>
<keyword evidence="7 14" id="KW-0808">Transferase</keyword>
<keyword evidence="20" id="KW-1185">Reference proteome</keyword>
<keyword evidence="10 14" id="KW-0067">ATP-binding</keyword>
<evidence type="ECO:0000313" key="18">
    <source>
        <dbReference type="EMBL" id="QIE89064.1"/>
    </source>
</evidence>
<dbReference type="SUPFAM" id="SSF52540">
    <property type="entry name" value="P-loop containing nucleoside triphosphate hydrolases"/>
    <property type="match status" value="1"/>
</dbReference>
<dbReference type="GO" id="GO:0070814">
    <property type="term" value="P:hydrogen sulfide biosynthetic process"/>
    <property type="evidence" value="ECO:0007669"/>
    <property type="project" value="UniProtKB-UniRule"/>
</dbReference>
<evidence type="ECO:0000256" key="11">
    <source>
        <dbReference type="ARBA" id="ARBA00029724"/>
    </source>
</evidence>
<feature type="binding site" evidence="14">
    <location>
        <begin position="32"/>
        <end position="39"/>
    </location>
    <ligand>
        <name>ATP</name>
        <dbReference type="ChEBI" id="CHEBI:30616"/>
    </ligand>
</feature>
<evidence type="ECO:0000256" key="2">
    <source>
        <dbReference type="ARBA" id="ARBA00002632"/>
    </source>
</evidence>
<dbReference type="HAMAP" id="MF_00065">
    <property type="entry name" value="Adenylyl_sulf_kinase"/>
    <property type="match status" value="1"/>
</dbReference>
<dbReference type="Pfam" id="PF01583">
    <property type="entry name" value="APS_kinase"/>
    <property type="match status" value="1"/>
</dbReference>
<dbReference type="UniPathway" id="UPA00140">
    <property type="reaction ID" value="UER00205"/>
</dbReference>
<evidence type="ECO:0000256" key="3">
    <source>
        <dbReference type="ARBA" id="ARBA00004806"/>
    </source>
</evidence>
<dbReference type="InterPro" id="IPR059117">
    <property type="entry name" value="APS_kinase_dom"/>
</dbReference>
<evidence type="ECO:0000313" key="20">
    <source>
        <dbReference type="Proteomes" id="UP000608450"/>
    </source>
</evidence>
<dbReference type="PANTHER" id="PTHR11055">
    <property type="entry name" value="BIFUNCTIONAL 3'-PHOSPHOADENOSINE 5'-PHOSPHOSULFATE SYNTHASE"/>
    <property type="match status" value="1"/>
</dbReference>
<evidence type="ECO:0000313" key="17">
    <source>
        <dbReference type="EMBL" id="MBG6290400.1"/>
    </source>
</evidence>
<evidence type="ECO:0000259" key="16">
    <source>
        <dbReference type="Pfam" id="PF01583"/>
    </source>
</evidence>
<dbReference type="FunFam" id="3.40.50.300:FF:000212">
    <property type="entry name" value="Adenylyl-sulfate kinase"/>
    <property type="match status" value="1"/>
</dbReference>
<evidence type="ECO:0000313" key="19">
    <source>
        <dbReference type="Proteomes" id="UP000501063"/>
    </source>
</evidence>
<dbReference type="KEGG" id="pnt:G5B91_23490"/>
<evidence type="ECO:0000256" key="6">
    <source>
        <dbReference type="ARBA" id="ARBA00018163"/>
    </source>
</evidence>
<comment type="pathway">
    <text evidence="3 14 15">Sulfur metabolism; hydrogen sulfide biosynthesis; sulfite from sulfate: step 2/3.</text>
</comment>
<evidence type="ECO:0000256" key="14">
    <source>
        <dbReference type="HAMAP-Rule" id="MF_00065"/>
    </source>
</evidence>
<comment type="function">
    <text evidence="2 14 15">Catalyzes the synthesis of activated sulfate.</text>
</comment>
<dbReference type="GO" id="GO:0000103">
    <property type="term" value="P:sulfate assimilation"/>
    <property type="evidence" value="ECO:0007669"/>
    <property type="project" value="UniProtKB-UniRule"/>
</dbReference>
<keyword evidence="8 14" id="KW-0547">Nucleotide-binding</keyword>
<reference evidence="18 19" key="1">
    <citation type="submission" date="2020-02" db="EMBL/GenBank/DDBJ databases">
        <title>Integrative conjugative elements (ICEs) and plasmids drive adaptation of Pseudomonas nitroreducens strain HBP1 to wastewater environment.</title>
        <authorList>
            <person name="Sentchilo V."/>
            <person name="Carraro N."/>
            <person name="Bertelli C."/>
            <person name="van der Meer J.R."/>
        </authorList>
    </citation>
    <scope>NUCLEOTIDE SEQUENCE [LARGE SCALE GENOMIC DNA]</scope>
    <source>
        <strain evidence="18 19">HBP1</strain>
    </source>
</reference>
<feature type="domain" description="APS kinase" evidence="16">
    <location>
        <begin position="24"/>
        <end position="173"/>
    </location>
</feature>
<evidence type="ECO:0000256" key="4">
    <source>
        <dbReference type="ARBA" id="ARBA00007008"/>
    </source>
</evidence>
<evidence type="ECO:0000256" key="12">
    <source>
        <dbReference type="ARBA" id="ARBA00031393"/>
    </source>
</evidence>
<dbReference type="PANTHER" id="PTHR11055:SF63">
    <property type="entry name" value="ADENYLYL-SULFATE KINASE 1, CHLOROPLASTIC"/>
    <property type="match status" value="1"/>
</dbReference>
<evidence type="ECO:0000256" key="7">
    <source>
        <dbReference type="ARBA" id="ARBA00022679"/>
    </source>
</evidence>
<keyword evidence="14" id="KW-0597">Phosphoprotein</keyword>
<dbReference type="InterPro" id="IPR002891">
    <property type="entry name" value="APS"/>
</dbReference>
<comment type="catalytic activity">
    <reaction evidence="1 14 15">
        <text>adenosine 5'-phosphosulfate + ATP = 3'-phosphoadenylyl sulfate + ADP + H(+)</text>
        <dbReference type="Rhea" id="RHEA:24152"/>
        <dbReference type="ChEBI" id="CHEBI:15378"/>
        <dbReference type="ChEBI" id="CHEBI:30616"/>
        <dbReference type="ChEBI" id="CHEBI:58243"/>
        <dbReference type="ChEBI" id="CHEBI:58339"/>
        <dbReference type="ChEBI" id="CHEBI:456216"/>
        <dbReference type="EC" id="2.7.1.25"/>
    </reaction>
</comment>
<dbReference type="Proteomes" id="UP000501063">
    <property type="component" value="Chromosome"/>
</dbReference>